<evidence type="ECO:0000256" key="3">
    <source>
        <dbReference type="ARBA" id="ARBA00012865"/>
    </source>
</evidence>
<dbReference type="EMBL" id="LWBP01000134">
    <property type="protein sequence ID" value="OQP61674.1"/>
    <property type="molecule type" value="Genomic_DNA"/>
</dbReference>
<evidence type="ECO:0000256" key="4">
    <source>
        <dbReference type="SAM" id="SignalP"/>
    </source>
</evidence>
<evidence type="ECO:0000259" key="5">
    <source>
        <dbReference type="Pfam" id="PF13354"/>
    </source>
</evidence>
<dbReference type="Proteomes" id="UP000192276">
    <property type="component" value="Unassembled WGS sequence"/>
</dbReference>
<comment type="caution">
    <text evidence="6">The sequence shown here is derived from an EMBL/GenBank/DDBJ whole genome shotgun (WGS) entry which is preliminary data.</text>
</comment>
<organism evidence="6 7">
    <name type="scientific">Niastella populi</name>
    <dbReference type="NCBI Taxonomy" id="550983"/>
    <lineage>
        <taxon>Bacteria</taxon>
        <taxon>Pseudomonadati</taxon>
        <taxon>Bacteroidota</taxon>
        <taxon>Chitinophagia</taxon>
        <taxon>Chitinophagales</taxon>
        <taxon>Chitinophagaceae</taxon>
        <taxon>Niastella</taxon>
    </lineage>
</organism>
<dbReference type="OrthoDB" id="1422836at2"/>
<comment type="similarity">
    <text evidence="2">Belongs to the class-A beta-lactamase family.</text>
</comment>
<keyword evidence="6" id="KW-0378">Hydrolase</keyword>
<name>A0A1V9FTJ5_9BACT</name>
<keyword evidence="7" id="KW-1185">Reference proteome</keyword>
<dbReference type="Gene3D" id="3.40.710.10">
    <property type="entry name" value="DD-peptidase/beta-lactamase superfamily"/>
    <property type="match status" value="1"/>
</dbReference>
<feature type="signal peptide" evidence="4">
    <location>
        <begin position="1"/>
        <end position="19"/>
    </location>
</feature>
<dbReference type="GO" id="GO:0008800">
    <property type="term" value="F:beta-lactamase activity"/>
    <property type="evidence" value="ECO:0007669"/>
    <property type="project" value="UniProtKB-EC"/>
</dbReference>
<feature type="chain" id="PRO_5011986144" description="beta-lactamase" evidence="4">
    <location>
        <begin position="20"/>
        <end position="296"/>
    </location>
</feature>
<dbReference type="STRING" id="550983.A4R26_19130"/>
<evidence type="ECO:0000313" key="6">
    <source>
        <dbReference type="EMBL" id="OQP61674.1"/>
    </source>
</evidence>
<keyword evidence="4" id="KW-0732">Signal</keyword>
<dbReference type="GO" id="GO:0030655">
    <property type="term" value="P:beta-lactam antibiotic catabolic process"/>
    <property type="evidence" value="ECO:0007669"/>
    <property type="project" value="InterPro"/>
</dbReference>
<evidence type="ECO:0000256" key="1">
    <source>
        <dbReference type="ARBA" id="ARBA00001526"/>
    </source>
</evidence>
<sequence>MKIYTLILFLIFTACSVSAQKTDHRLQQQIEALVKDLHGDIGVYIKNLRTGKVAMVNADSIFPTASMVKVPILIGIQDKMESGQLEYHQQLEYKDSLLYAGEDILGSFKSGEKIGLHKVLMLMLTTSDNTASLWLQSLAGTGTRINELLDSAGMKFTRVNSRTPGREANRQQYGWGQTTPREMGTLMEKIYRGEIISKKAGEKMIRLLGRNFNDEQAIAEIPPYIFVASKNGCVNASRSEILLVMAPGGPYIFSVQTKNLQDQSWDNSNEAWVLTRRLSALCWNYFEPRSRWKPSL</sequence>
<dbReference type="PANTHER" id="PTHR35333">
    <property type="entry name" value="BETA-LACTAMASE"/>
    <property type="match status" value="1"/>
</dbReference>
<dbReference type="PROSITE" id="PS51257">
    <property type="entry name" value="PROKAR_LIPOPROTEIN"/>
    <property type="match status" value="1"/>
</dbReference>
<evidence type="ECO:0000256" key="2">
    <source>
        <dbReference type="ARBA" id="ARBA00009009"/>
    </source>
</evidence>
<dbReference type="RefSeq" id="WP_081164177.1">
    <property type="nucleotide sequence ID" value="NZ_LWBP01000134.1"/>
</dbReference>
<accession>A0A1V9FTJ5</accession>
<dbReference type="InterPro" id="IPR012338">
    <property type="entry name" value="Beta-lactam/transpept-like"/>
</dbReference>
<dbReference type="InterPro" id="IPR045155">
    <property type="entry name" value="Beta-lactam_cat"/>
</dbReference>
<gene>
    <name evidence="6" type="ORF">A4R26_19130</name>
</gene>
<dbReference type="Pfam" id="PF13354">
    <property type="entry name" value="Beta-lactamase2"/>
    <property type="match status" value="1"/>
</dbReference>
<evidence type="ECO:0000313" key="7">
    <source>
        <dbReference type="Proteomes" id="UP000192276"/>
    </source>
</evidence>
<feature type="domain" description="Beta-lactamase class A catalytic" evidence="5">
    <location>
        <begin position="42"/>
        <end position="256"/>
    </location>
</feature>
<comment type="catalytic activity">
    <reaction evidence="1">
        <text>a beta-lactam + H2O = a substituted beta-amino acid</text>
        <dbReference type="Rhea" id="RHEA:20401"/>
        <dbReference type="ChEBI" id="CHEBI:15377"/>
        <dbReference type="ChEBI" id="CHEBI:35627"/>
        <dbReference type="ChEBI" id="CHEBI:140347"/>
        <dbReference type="EC" id="3.5.2.6"/>
    </reaction>
</comment>
<dbReference type="InterPro" id="IPR000871">
    <property type="entry name" value="Beta-lactam_class-A"/>
</dbReference>
<dbReference type="SUPFAM" id="SSF56601">
    <property type="entry name" value="beta-lactamase/transpeptidase-like"/>
    <property type="match status" value="1"/>
</dbReference>
<proteinExistence type="inferred from homology"/>
<dbReference type="EC" id="3.5.2.6" evidence="3"/>
<protein>
    <recommendedName>
        <fullName evidence="3">beta-lactamase</fullName>
        <ecNumber evidence="3">3.5.2.6</ecNumber>
    </recommendedName>
</protein>
<reference evidence="7" key="1">
    <citation type="submission" date="2016-04" db="EMBL/GenBank/DDBJ databases">
        <authorList>
            <person name="Chen L."/>
            <person name="Zhuang W."/>
            <person name="Wang G."/>
        </authorList>
    </citation>
    <scope>NUCLEOTIDE SEQUENCE [LARGE SCALE GENOMIC DNA]</scope>
    <source>
        <strain evidence="7">208</strain>
    </source>
</reference>
<dbReference type="GO" id="GO:0046677">
    <property type="term" value="P:response to antibiotic"/>
    <property type="evidence" value="ECO:0007669"/>
    <property type="project" value="InterPro"/>
</dbReference>
<dbReference type="PANTHER" id="PTHR35333:SF3">
    <property type="entry name" value="BETA-LACTAMASE-TYPE TRANSPEPTIDASE FOLD CONTAINING PROTEIN"/>
    <property type="match status" value="1"/>
</dbReference>
<dbReference type="AlphaFoldDB" id="A0A1V9FTJ5"/>